<evidence type="ECO:0000313" key="3">
    <source>
        <dbReference type="EMBL" id="AQT05290.1"/>
    </source>
</evidence>
<dbReference type="Proteomes" id="UP000189055">
    <property type="component" value="Chromosome"/>
</dbReference>
<keyword evidence="6" id="KW-1185">Reference proteome</keyword>
<dbReference type="SMART" id="SM00754">
    <property type="entry name" value="CHRD"/>
    <property type="match status" value="1"/>
</dbReference>
<feature type="chain" id="PRO_5015070826" evidence="1">
    <location>
        <begin position="30"/>
        <end position="150"/>
    </location>
</feature>
<dbReference type="STRING" id="1076596.A0U91_10930"/>
<dbReference type="EMBL" id="CP014687">
    <property type="protein sequence ID" value="AQT05290.1"/>
    <property type="molecule type" value="Genomic_DNA"/>
</dbReference>
<keyword evidence="1" id="KW-0732">Signal</keyword>
<reference evidence="3 5" key="1">
    <citation type="submission" date="2016-03" db="EMBL/GenBank/DDBJ databases">
        <title>Acetic acid bacteria sequencing.</title>
        <authorList>
            <person name="Brandt J."/>
            <person name="Jakob F."/>
            <person name="Vogel R.F."/>
        </authorList>
    </citation>
    <scope>NUCLEOTIDE SEQUENCE [LARGE SCALE GENOMIC DNA]</scope>
    <source>
        <strain evidence="3 5">TMW2.1084</strain>
    </source>
</reference>
<evidence type="ECO:0000259" key="2">
    <source>
        <dbReference type="SMART" id="SM00754"/>
    </source>
</evidence>
<evidence type="ECO:0000313" key="5">
    <source>
        <dbReference type="Proteomes" id="UP000189055"/>
    </source>
</evidence>
<proteinExistence type="predicted"/>
<name>A0A1U9LG79_9PROT</name>
<feature type="signal peptide" evidence="1">
    <location>
        <begin position="1"/>
        <end position="29"/>
    </location>
</feature>
<sequence length="150" mass="15728">MTLPRKPVLSLVLAAGLLGAGVAAAPAHAQRSMLFSGTLAPEHGAPAHMQGKVMALYYPGAHVLRYTVTWDGLTGPVTMAHLHGPALPGKDAPDAPAMVTVHGPYKSPLSGSLMLSSETERDLQDGRVYLNLHTKAYPGGEARAWLGKSE</sequence>
<dbReference type="RefSeq" id="WP_077931073.1">
    <property type="nucleotide sequence ID" value="NZ_BLJP01000013.1"/>
</dbReference>
<organism evidence="3 5">
    <name type="scientific">Acetobacter persici</name>
    <dbReference type="NCBI Taxonomy" id="1076596"/>
    <lineage>
        <taxon>Bacteria</taxon>
        <taxon>Pseudomonadati</taxon>
        <taxon>Pseudomonadota</taxon>
        <taxon>Alphaproteobacteria</taxon>
        <taxon>Acetobacterales</taxon>
        <taxon>Acetobacteraceae</taxon>
        <taxon>Acetobacter</taxon>
    </lineage>
</organism>
<evidence type="ECO:0000313" key="4">
    <source>
        <dbReference type="EMBL" id="GFE94470.1"/>
    </source>
</evidence>
<protein>
    <submittedName>
        <fullName evidence="4">CHRD domain-containing protein</fullName>
    </submittedName>
</protein>
<evidence type="ECO:0000256" key="1">
    <source>
        <dbReference type="SAM" id="SignalP"/>
    </source>
</evidence>
<reference evidence="4 6" key="2">
    <citation type="journal article" date="2020" name="Cell Rep.">
        <title>Local necrotic cells trigger systemic immune activation via gut microbiome dysbiosis in Drosophila.</title>
        <authorList>
            <person name="Kosakamoto H."/>
            <person name="Yamauchi T."/>
            <person name="Akuzawa-Tokita Y."/>
            <person name="Nishimura K."/>
            <person name="Soga T."/>
            <person name="Murakami T."/>
            <person name="Mori H."/>
            <person name="Yamamoto K."/>
            <person name="Miyazaki R."/>
            <person name="Koto A."/>
            <person name="Miura M."/>
            <person name="Obata F."/>
        </authorList>
    </citation>
    <scope>NUCLEOTIDE SEQUENCE [LARGE SCALE GENOMIC DNA]</scope>
    <source>
        <strain evidence="4 6">Ai</strain>
    </source>
</reference>
<dbReference type="KEGG" id="aper:A0U91_10930"/>
<gene>
    <name evidence="3" type="ORF">A0U91_10930</name>
    <name evidence="4" type="ORF">DmAi_25290</name>
</gene>
<dbReference type="InterPro" id="IPR010895">
    <property type="entry name" value="CHRD"/>
</dbReference>
<dbReference type="Pfam" id="PF07452">
    <property type="entry name" value="CHRD"/>
    <property type="match status" value="1"/>
</dbReference>
<dbReference type="EMBL" id="BLJP01000013">
    <property type="protein sequence ID" value="GFE94470.1"/>
    <property type="molecule type" value="Genomic_DNA"/>
</dbReference>
<dbReference type="Proteomes" id="UP000548726">
    <property type="component" value="Unassembled WGS sequence"/>
</dbReference>
<accession>A0A1U9LG79</accession>
<evidence type="ECO:0000313" key="6">
    <source>
        <dbReference type="Proteomes" id="UP000548726"/>
    </source>
</evidence>
<dbReference type="AlphaFoldDB" id="A0A1U9LG79"/>
<feature type="domain" description="CHRD" evidence="2">
    <location>
        <begin position="33"/>
        <end position="148"/>
    </location>
</feature>